<feature type="transmembrane region" description="Helical" evidence="5">
    <location>
        <begin position="264"/>
        <end position="282"/>
    </location>
</feature>
<keyword evidence="4 5" id="KW-0472">Membrane</keyword>
<dbReference type="InterPro" id="IPR037185">
    <property type="entry name" value="EmrE-like"/>
</dbReference>
<name>A0AAF1JU04_9PROT</name>
<proteinExistence type="predicted"/>
<dbReference type="PANTHER" id="PTHR22911:SF6">
    <property type="entry name" value="SOLUTE CARRIER FAMILY 35 MEMBER G1"/>
    <property type="match status" value="1"/>
</dbReference>
<evidence type="ECO:0000256" key="4">
    <source>
        <dbReference type="ARBA" id="ARBA00023136"/>
    </source>
</evidence>
<evidence type="ECO:0000256" key="1">
    <source>
        <dbReference type="ARBA" id="ARBA00004141"/>
    </source>
</evidence>
<feature type="transmembrane region" description="Helical" evidence="5">
    <location>
        <begin position="203"/>
        <end position="227"/>
    </location>
</feature>
<keyword evidence="7" id="KW-1185">Reference proteome</keyword>
<organism evidence="6 7">
    <name type="scientific">Plastoroseomonas arctica</name>
    <dbReference type="NCBI Taxonomy" id="1509237"/>
    <lineage>
        <taxon>Bacteria</taxon>
        <taxon>Pseudomonadati</taxon>
        <taxon>Pseudomonadota</taxon>
        <taxon>Alphaproteobacteria</taxon>
        <taxon>Acetobacterales</taxon>
        <taxon>Acetobacteraceae</taxon>
        <taxon>Plastoroseomonas</taxon>
    </lineage>
</organism>
<evidence type="ECO:0000256" key="2">
    <source>
        <dbReference type="ARBA" id="ARBA00022692"/>
    </source>
</evidence>
<keyword evidence="2 5" id="KW-0812">Transmembrane</keyword>
<dbReference type="PANTHER" id="PTHR22911">
    <property type="entry name" value="ACYL-MALONYL CONDENSING ENZYME-RELATED"/>
    <property type="match status" value="1"/>
</dbReference>
<dbReference type="SUPFAM" id="SSF103481">
    <property type="entry name" value="Multidrug resistance efflux transporter EmrE"/>
    <property type="match status" value="2"/>
</dbReference>
<feature type="transmembrane region" description="Helical" evidence="5">
    <location>
        <begin position="239"/>
        <end position="258"/>
    </location>
</feature>
<sequence>MPTGAEATRGIGLVVAGYLVITLADAAVKWVLPEIGAAAAMICRGVIGGAVLLAITRGRGIFPRDRWLLTRRSLAHCCVSASWYWAWANGMPLGDSYAVACLTPLLMTLLAIPMLGETVGWRRMTSTAVGFCGVLVMLNPGGDLWRFETAVLLVATCIMAVTRIWTRVLSRTDTPAAIAFWLMAAHIPMGLALLPVFPPPQAGLPGAGIIAALLIFGAANAVAHLLFSRAFALAPVSVLAPYDYTPFLYGIGIGFAVWSEVPAWSTLAGATLVIAAGIYNLHRERVRRAAERA</sequence>
<keyword evidence="3 5" id="KW-1133">Transmembrane helix</keyword>
<evidence type="ECO:0000256" key="5">
    <source>
        <dbReference type="SAM" id="Phobius"/>
    </source>
</evidence>
<dbReference type="EMBL" id="JAAEDH010000001">
    <property type="protein sequence ID" value="MBR0653491.1"/>
    <property type="molecule type" value="Genomic_DNA"/>
</dbReference>
<dbReference type="GO" id="GO:0016020">
    <property type="term" value="C:membrane"/>
    <property type="evidence" value="ECO:0007669"/>
    <property type="project" value="UniProtKB-SubCell"/>
</dbReference>
<reference evidence="6" key="2">
    <citation type="journal article" date="2021" name="Syst. Appl. Microbiol.">
        <title>Roseomonas hellenica sp. nov., isolated from roots of wild-growing Alkanna tinctoria.</title>
        <authorList>
            <person name="Rat A."/>
            <person name="Naranjo H.D."/>
            <person name="Lebbe L."/>
            <person name="Cnockaert M."/>
            <person name="Krigas N."/>
            <person name="Grigoriadou K."/>
            <person name="Maloupa E."/>
            <person name="Willems A."/>
        </authorList>
    </citation>
    <scope>NUCLEOTIDE SEQUENCE</scope>
    <source>
        <strain evidence="6">LMG 28251</strain>
    </source>
</reference>
<gene>
    <name evidence="6" type="ORF">GXW79_00210</name>
</gene>
<protein>
    <submittedName>
        <fullName evidence="6">DMT family transporter</fullName>
    </submittedName>
</protein>
<feature type="transmembrane region" description="Helical" evidence="5">
    <location>
        <begin position="97"/>
        <end position="116"/>
    </location>
</feature>
<comment type="subcellular location">
    <subcellularLocation>
        <location evidence="1">Membrane</location>
        <topology evidence="1">Multi-pass membrane protein</topology>
    </subcellularLocation>
</comment>
<evidence type="ECO:0000256" key="3">
    <source>
        <dbReference type="ARBA" id="ARBA00022989"/>
    </source>
</evidence>
<feature type="transmembrane region" description="Helical" evidence="5">
    <location>
        <begin position="178"/>
        <end position="197"/>
    </location>
</feature>
<evidence type="ECO:0000313" key="7">
    <source>
        <dbReference type="Proteomes" id="UP001196068"/>
    </source>
</evidence>
<dbReference type="AlphaFoldDB" id="A0AAF1JU04"/>
<reference evidence="6" key="1">
    <citation type="submission" date="2020-01" db="EMBL/GenBank/DDBJ databases">
        <authorList>
            <person name="Rat A."/>
        </authorList>
    </citation>
    <scope>NUCLEOTIDE SEQUENCE</scope>
    <source>
        <strain evidence="6">LMG 28251</strain>
    </source>
</reference>
<evidence type="ECO:0000313" key="6">
    <source>
        <dbReference type="EMBL" id="MBR0653491.1"/>
    </source>
</evidence>
<accession>A0AAF1JU04</accession>
<feature type="transmembrane region" description="Helical" evidence="5">
    <location>
        <begin position="147"/>
        <end position="166"/>
    </location>
</feature>
<feature type="transmembrane region" description="Helical" evidence="5">
    <location>
        <begin position="36"/>
        <end position="55"/>
    </location>
</feature>
<comment type="caution">
    <text evidence="6">The sequence shown here is derived from an EMBL/GenBank/DDBJ whole genome shotgun (WGS) entry which is preliminary data.</text>
</comment>
<dbReference type="Proteomes" id="UP001196068">
    <property type="component" value="Unassembled WGS sequence"/>
</dbReference>